<dbReference type="InterPro" id="IPR023170">
    <property type="entry name" value="HhH_base_excis_C"/>
</dbReference>
<dbReference type="Proteomes" id="UP000510888">
    <property type="component" value="Plasmid PPGU16_p2"/>
</dbReference>
<dbReference type="Gene3D" id="1.10.1670.10">
    <property type="entry name" value="Helix-hairpin-Helix base-excision DNA repair enzymes (C-terminal)"/>
    <property type="match status" value="1"/>
</dbReference>
<name>A0A7I8C449_9BURK</name>
<evidence type="ECO:0000313" key="1">
    <source>
        <dbReference type="EMBL" id="BCF95279.1"/>
    </source>
</evidence>
<dbReference type="GO" id="GO:0006281">
    <property type="term" value="P:DNA repair"/>
    <property type="evidence" value="ECO:0007669"/>
    <property type="project" value="UniProtKB-KW"/>
</dbReference>
<dbReference type="GO" id="GO:0003906">
    <property type="term" value="F:DNA-(apurinic or apyrimidinic site) endonuclease activity"/>
    <property type="evidence" value="ECO:0007669"/>
    <property type="project" value="InterPro"/>
</dbReference>
<accession>A0A7I8C449</accession>
<proteinExistence type="predicted"/>
<keyword evidence="2" id="KW-1185">Reference proteome</keyword>
<dbReference type="AlphaFoldDB" id="A0A7I8C449"/>
<dbReference type="GO" id="GO:0016799">
    <property type="term" value="F:hydrolase activity, hydrolyzing N-glycosyl compounds"/>
    <property type="evidence" value="ECO:0007669"/>
    <property type="project" value="InterPro"/>
</dbReference>
<reference evidence="1 2" key="1">
    <citation type="journal article" date="2020" name="Genes (Basel)">
        <title>Genomic Comparison of Insect Gut Symbionts from Divergent Burkholderia Subclades.</title>
        <authorList>
            <person name="Takeshita K."/>
            <person name="Kikuchi Y."/>
        </authorList>
    </citation>
    <scope>NUCLEOTIDE SEQUENCE [LARGE SCALE GENOMIC DNA]</scope>
    <source>
        <strain evidence="1 2">PGU16</strain>
        <plasmid evidence="1 2">PPGU16_p2</plasmid>
    </source>
</reference>
<dbReference type="KEGG" id="plad:PPGU16_83460"/>
<sequence>MQIPFSASKQGSGDLKSQTNMKALILEDGVRTTIAREGQRILHSVIHTLGPNVRMPARLRPGQMPSSDDAWHRLVTQVCVMGWSGGMGTIADNGPMRDDFRAATSLHAWRRHHYDKAYMAGVLESYRATRFPKKAADTLGKMAETPTIVHMGEVVLPNGLSAKMARDELRDTLIERRRFFRMKSASDFMISTGLSDDVIALDVRIVGVLYKYLGYERTAAQVQSSRKDYLSLETALRVVCQEAEISLAKFDRILFQFSAMSALEYVLRHAKAD</sequence>
<gene>
    <name evidence="1" type="ORF">PPGU16_83460</name>
</gene>
<organism evidence="1 2">
    <name type="scientific">Paraburkholderia largidicola</name>
    <dbReference type="NCBI Taxonomy" id="3014751"/>
    <lineage>
        <taxon>Bacteria</taxon>
        <taxon>Pseudomonadati</taxon>
        <taxon>Pseudomonadota</taxon>
        <taxon>Betaproteobacteria</taxon>
        <taxon>Burkholderiales</taxon>
        <taxon>Burkholderiaceae</taxon>
        <taxon>Paraburkholderia</taxon>
    </lineage>
</organism>
<protein>
    <submittedName>
        <fullName evidence="1">Uncharacterized protein</fullName>
    </submittedName>
</protein>
<evidence type="ECO:0000313" key="2">
    <source>
        <dbReference type="Proteomes" id="UP000510888"/>
    </source>
</evidence>
<dbReference type="RefSeq" id="WP_180727454.1">
    <property type="nucleotide sequence ID" value="NZ_AP023177.1"/>
</dbReference>
<dbReference type="EMBL" id="AP023177">
    <property type="protein sequence ID" value="BCF95279.1"/>
    <property type="molecule type" value="Genomic_DNA"/>
</dbReference>
<keyword evidence="1" id="KW-0614">Plasmid</keyword>
<geneLocation type="plasmid" evidence="1 2">
    <name>PPGU16_p2</name>
</geneLocation>